<evidence type="ECO:0000256" key="2">
    <source>
        <dbReference type="ARBA" id="ARBA00022448"/>
    </source>
</evidence>
<evidence type="ECO:0000313" key="11">
    <source>
        <dbReference type="Proteomes" id="UP001165561"/>
    </source>
</evidence>
<evidence type="ECO:0000256" key="3">
    <source>
        <dbReference type="ARBA" id="ARBA00022475"/>
    </source>
</evidence>
<evidence type="ECO:0000256" key="7">
    <source>
        <dbReference type="ARBA" id="ARBA00023136"/>
    </source>
</evidence>
<organism evidence="10 11">
    <name type="scientific">Georgenia halotolerans</name>
    <dbReference type="NCBI Taxonomy" id="3028317"/>
    <lineage>
        <taxon>Bacteria</taxon>
        <taxon>Bacillati</taxon>
        <taxon>Actinomycetota</taxon>
        <taxon>Actinomycetes</taxon>
        <taxon>Micrococcales</taxon>
        <taxon>Bogoriellaceae</taxon>
        <taxon>Georgenia</taxon>
    </lineage>
</organism>
<dbReference type="PANTHER" id="PTHR30266">
    <property type="entry name" value="MECHANOSENSITIVE CHANNEL MSCL"/>
    <property type="match status" value="1"/>
</dbReference>
<dbReference type="NCBIfam" id="TIGR00220">
    <property type="entry name" value="mscL"/>
    <property type="match status" value="1"/>
</dbReference>
<reference evidence="10" key="1">
    <citation type="submission" date="2023-02" db="EMBL/GenBank/DDBJ databases">
        <title>Georgenia sp.10Sc9-8, isolated from a soil sample collected from the Taklamakan desert.</title>
        <authorList>
            <person name="Liu S."/>
        </authorList>
    </citation>
    <scope>NUCLEOTIDE SEQUENCE</scope>
    <source>
        <strain evidence="10">10Sc9-8</strain>
    </source>
</reference>
<evidence type="ECO:0000256" key="4">
    <source>
        <dbReference type="ARBA" id="ARBA00022692"/>
    </source>
</evidence>
<keyword evidence="6 9" id="KW-0406">Ion transport</keyword>
<evidence type="ECO:0000256" key="9">
    <source>
        <dbReference type="HAMAP-Rule" id="MF_00115"/>
    </source>
</evidence>
<sequence>MLAGFKEFIARGNAVDLAVGVVIGAAFTDVVNALVERVLNPLVGGLFGRPNFDDTWHVTLGSGADAAVVQPLAVLTALINFLLVAAALYLLVVLPMNKLAARRREDDSEPAAPADDVRVLMEIRDLISARQPPGGASAR</sequence>
<comment type="similarity">
    <text evidence="9">Belongs to the MscL family.</text>
</comment>
<evidence type="ECO:0000313" key="10">
    <source>
        <dbReference type="EMBL" id="MDD9205914.1"/>
    </source>
</evidence>
<comment type="function">
    <text evidence="9">Channel that opens in response to stretch forces in the membrane lipid bilayer. May participate in the regulation of osmotic pressure changes within the cell.</text>
</comment>
<dbReference type="Proteomes" id="UP001165561">
    <property type="component" value="Unassembled WGS sequence"/>
</dbReference>
<dbReference type="InterPro" id="IPR036019">
    <property type="entry name" value="MscL_channel"/>
</dbReference>
<keyword evidence="2 9" id="KW-0813">Transport</keyword>
<dbReference type="PANTHER" id="PTHR30266:SF2">
    <property type="entry name" value="LARGE-CONDUCTANCE MECHANOSENSITIVE CHANNEL"/>
    <property type="match status" value="1"/>
</dbReference>
<accession>A0ABT5TXB4</accession>
<dbReference type="SUPFAM" id="SSF81330">
    <property type="entry name" value="Gated mechanosensitive channel"/>
    <property type="match status" value="1"/>
</dbReference>
<dbReference type="EMBL" id="JARACI010000712">
    <property type="protein sequence ID" value="MDD9205914.1"/>
    <property type="molecule type" value="Genomic_DNA"/>
</dbReference>
<feature type="transmembrane region" description="Helical" evidence="9">
    <location>
        <begin position="72"/>
        <end position="94"/>
    </location>
</feature>
<evidence type="ECO:0000256" key="1">
    <source>
        <dbReference type="ARBA" id="ARBA00004141"/>
    </source>
</evidence>
<feature type="transmembrane region" description="Helical" evidence="9">
    <location>
        <begin position="12"/>
        <end position="35"/>
    </location>
</feature>
<dbReference type="PRINTS" id="PR01264">
    <property type="entry name" value="MECHCHANNEL"/>
</dbReference>
<protein>
    <recommendedName>
        <fullName evidence="9">Large-conductance mechanosensitive channel</fullName>
    </recommendedName>
</protein>
<keyword evidence="11" id="KW-1185">Reference proteome</keyword>
<dbReference type="Gene3D" id="1.10.1200.120">
    <property type="entry name" value="Large-conductance mechanosensitive channel, MscL, domain 1"/>
    <property type="match status" value="1"/>
</dbReference>
<comment type="subcellular location">
    <subcellularLocation>
        <location evidence="9">Cell membrane</location>
        <topology evidence="9">Multi-pass membrane protein</topology>
    </subcellularLocation>
    <subcellularLocation>
        <location evidence="1">Membrane</location>
        <topology evidence="1">Multi-pass membrane protein</topology>
    </subcellularLocation>
</comment>
<evidence type="ECO:0000256" key="6">
    <source>
        <dbReference type="ARBA" id="ARBA00023065"/>
    </source>
</evidence>
<evidence type="ECO:0000256" key="5">
    <source>
        <dbReference type="ARBA" id="ARBA00022989"/>
    </source>
</evidence>
<dbReference type="InterPro" id="IPR037673">
    <property type="entry name" value="MSC/AndL"/>
</dbReference>
<keyword evidence="8 9" id="KW-0407">Ion channel</keyword>
<keyword evidence="4 9" id="KW-0812">Transmembrane</keyword>
<keyword evidence="3 9" id="KW-1003">Cell membrane</keyword>
<comment type="subunit">
    <text evidence="9">Homopentamer.</text>
</comment>
<proteinExistence type="inferred from homology"/>
<gene>
    <name evidence="9 10" type="primary">mscL</name>
    <name evidence="10" type="ORF">PU560_05445</name>
</gene>
<evidence type="ECO:0000256" key="8">
    <source>
        <dbReference type="ARBA" id="ARBA00023303"/>
    </source>
</evidence>
<name>A0ABT5TXB4_9MICO</name>
<keyword evidence="7 9" id="KW-0472">Membrane</keyword>
<dbReference type="HAMAP" id="MF_00115">
    <property type="entry name" value="MscL"/>
    <property type="match status" value="1"/>
</dbReference>
<keyword evidence="5 9" id="KW-1133">Transmembrane helix</keyword>
<dbReference type="Pfam" id="PF01741">
    <property type="entry name" value="MscL"/>
    <property type="match status" value="1"/>
</dbReference>
<dbReference type="InterPro" id="IPR001185">
    <property type="entry name" value="MS_channel"/>
</dbReference>
<comment type="caution">
    <text evidence="10">The sequence shown here is derived from an EMBL/GenBank/DDBJ whole genome shotgun (WGS) entry which is preliminary data.</text>
</comment>